<dbReference type="Proteomes" id="UP000018680">
    <property type="component" value="Chromosome"/>
</dbReference>
<proteinExistence type="predicted"/>
<protein>
    <submittedName>
        <fullName evidence="1">Uncharacterized protein</fullName>
    </submittedName>
</protein>
<reference evidence="1 2" key="1">
    <citation type="journal article" date="2015" name="Stand. Genomic Sci.">
        <title>Complete genome sequence and description of Salinispira pacifica gen. nov., sp. nov., a novel spirochaete isolated form a hypersaline microbial mat.</title>
        <authorList>
            <person name="Ben Hania W."/>
            <person name="Joseph M."/>
            <person name="Schumann P."/>
            <person name="Bunk B."/>
            <person name="Fiebig A."/>
            <person name="Sproer C."/>
            <person name="Klenk H.P."/>
            <person name="Fardeau M.L."/>
            <person name="Spring S."/>
        </authorList>
    </citation>
    <scope>NUCLEOTIDE SEQUENCE [LARGE SCALE GENOMIC DNA]</scope>
    <source>
        <strain evidence="1 2">L21-RPul-D2</strain>
    </source>
</reference>
<organism evidence="1 2">
    <name type="scientific">Salinispira pacifica</name>
    <dbReference type="NCBI Taxonomy" id="1307761"/>
    <lineage>
        <taxon>Bacteria</taxon>
        <taxon>Pseudomonadati</taxon>
        <taxon>Spirochaetota</taxon>
        <taxon>Spirochaetia</taxon>
        <taxon>Spirochaetales</taxon>
        <taxon>Spirochaetaceae</taxon>
        <taxon>Salinispira</taxon>
    </lineage>
</organism>
<evidence type="ECO:0000313" key="2">
    <source>
        <dbReference type="Proteomes" id="UP000018680"/>
    </source>
</evidence>
<name>V5WGV6_9SPIO</name>
<dbReference type="KEGG" id="slr:L21SP2_1657"/>
<dbReference type="EMBL" id="CP006939">
    <property type="protein sequence ID" value="AHC15042.1"/>
    <property type="molecule type" value="Genomic_DNA"/>
</dbReference>
<dbReference type="STRING" id="1307761.L21SP2_1657"/>
<dbReference type="RefSeq" id="WP_024267962.1">
    <property type="nucleotide sequence ID" value="NC_023035.1"/>
</dbReference>
<dbReference type="OrthoDB" id="370182at2"/>
<evidence type="ECO:0000313" key="1">
    <source>
        <dbReference type="EMBL" id="AHC15042.1"/>
    </source>
</evidence>
<gene>
    <name evidence="1" type="ORF">L21SP2_1657</name>
</gene>
<dbReference type="HOGENOM" id="CLU_1766861_0_0_12"/>
<keyword evidence="2" id="KW-1185">Reference proteome</keyword>
<sequence>MSQEAVLEERKRRVEILLKELHYDIVDGEELEQAYSATIQAEDGFMAAYFIDPQSKFLEFSFVFSFPPDFHDFIRDRMDEMLQICYEFGSYVNIINNREEIAFSVFSKIYYAGLNYYALKETLRDFKGVVKNLTELLDIRMEIQKGEEYGDS</sequence>
<dbReference type="AlphaFoldDB" id="V5WGV6"/>
<accession>V5WGV6</accession>